<protein>
    <recommendedName>
        <fullName evidence="1">Reverse transcriptase domain-containing protein</fullName>
    </recommendedName>
</protein>
<name>A0AAD9NVF2_RIDPI</name>
<dbReference type="PANTHER" id="PTHR33332">
    <property type="entry name" value="REVERSE TRANSCRIPTASE DOMAIN-CONTAINING PROTEIN"/>
    <property type="match status" value="1"/>
</dbReference>
<dbReference type="GO" id="GO:0008168">
    <property type="term" value="F:methyltransferase activity"/>
    <property type="evidence" value="ECO:0007669"/>
    <property type="project" value="InterPro"/>
</dbReference>
<dbReference type="PROSITE" id="PS50878">
    <property type="entry name" value="RT_POL"/>
    <property type="match status" value="1"/>
</dbReference>
<evidence type="ECO:0000259" key="1">
    <source>
        <dbReference type="PROSITE" id="PS50878"/>
    </source>
</evidence>
<evidence type="ECO:0000313" key="2">
    <source>
        <dbReference type="EMBL" id="KAK2182348.1"/>
    </source>
</evidence>
<organism evidence="2 3">
    <name type="scientific">Ridgeia piscesae</name>
    <name type="common">Tubeworm</name>
    <dbReference type="NCBI Taxonomy" id="27915"/>
    <lineage>
        <taxon>Eukaryota</taxon>
        <taxon>Metazoa</taxon>
        <taxon>Spiralia</taxon>
        <taxon>Lophotrochozoa</taxon>
        <taxon>Annelida</taxon>
        <taxon>Polychaeta</taxon>
        <taxon>Sedentaria</taxon>
        <taxon>Canalipalpata</taxon>
        <taxon>Sabellida</taxon>
        <taxon>Siboglinidae</taxon>
        <taxon>Ridgeia</taxon>
    </lineage>
</organism>
<dbReference type="Proteomes" id="UP001209878">
    <property type="component" value="Unassembled WGS sequence"/>
</dbReference>
<dbReference type="InterPro" id="IPR043502">
    <property type="entry name" value="DNA/RNA_pol_sf"/>
</dbReference>
<accession>A0AAD9NVF2</accession>
<dbReference type="GO" id="GO:0016706">
    <property type="term" value="F:2-oxoglutarate-dependent dioxygenase activity"/>
    <property type="evidence" value="ECO:0007669"/>
    <property type="project" value="InterPro"/>
</dbReference>
<dbReference type="InterPro" id="IPR000477">
    <property type="entry name" value="RT_dom"/>
</dbReference>
<reference evidence="2" key="1">
    <citation type="journal article" date="2023" name="Mol. Biol. Evol.">
        <title>Third-Generation Sequencing Reveals the Adaptive Role of the Epigenome in Three Deep-Sea Polychaetes.</title>
        <authorList>
            <person name="Perez M."/>
            <person name="Aroh O."/>
            <person name="Sun Y."/>
            <person name="Lan Y."/>
            <person name="Juniper S.K."/>
            <person name="Young C.R."/>
            <person name="Angers B."/>
            <person name="Qian P.Y."/>
        </authorList>
    </citation>
    <scope>NUCLEOTIDE SEQUENCE</scope>
    <source>
        <strain evidence="2">R07B-5</strain>
    </source>
</reference>
<dbReference type="AlphaFoldDB" id="A0AAD9NVF2"/>
<gene>
    <name evidence="2" type="ORF">NP493_358g05019</name>
</gene>
<comment type="caution">
    <text evidence="2">The sequence shown here is derived from an EMBL/GenBank/DDBJ whole genome shotgun (WGS) entry which is preliminary data.</text>
</comment>
<dbReference type="Pfam" id="PF09004">
    <property type="entry name" value="ALKBH8_N"/>
    <property type="match status" value="1"/>
</dbReference>
<dbReference type="SUPFAM" id="SSF56672">
    <property type="entry name" value="DNA/RNA polymerases"/>
    <property type="match status" value="1"/>
</dbReference>
<keyword evidence="3" id="KW-1185">Reference proteome</keyword>
<dbReference type="EMBL" id="JAODUO010000358">
    <property type="protein sequence ID" value="KAK2182348.1"/>
    <property type="molecule type" value="Genomic_DNA"/>
</dbReference>
<feature type="domain" description="Reverse transcriptase" evidence="1">
    <location>
        <begin position="1"/>
        <end position="137"/>
    </location>
</feature>
<dbReference type="InterPro" id="IPR015095">
    <property type="entry name" value="AlkB_hom8_N"/>
</dbReference>
<dbReference type="Pfam" id="PF00078">
    <property type="entry name" value="RVT_1"/>
    <property type="match status" value="1"/>
</dbReference>
<proteinExistence type="predicted"/>
<sequence>MCLCSLDFLLNRPQIVKIGGNSSSSLTLSTGRPQGCVLSPMLYSLFTYDCVSCHESSQILTFADDTTLLGLITNSDESEYRDQVKNLISWCSENNLELNANKTKEMIVDFRRTKSSPLSSGRTVKIVQHFKFLDSTISNDLKCELHNDTIVKKEQQWLYFLRRLRSFGLTPQIMLTFYRAAIESELTFSITVWFGCITVKEMLRLNRVVKTASRITVKDLTSLESLYQQRLLGRVILISHDSFHSARDLFDPFHLVAGSDPSTPGPTGLVASFLPYRRAANPQKEHYVRGLKLPPHTQMLYHWKVLHLHVSIRPVVELPNDAVSVNPRSNKVTVKR</sequence>
<evidence type="ECO:0000313" key="3">
    <source>
        <dbReference type="Proteomes" id="UP001209878"/>
    </source>
</evidence>